<gene>
    <name evidence="2" type="ORF">TRICI_006662</name>
</gene>
<dbReference type="EMBL" id="SWFS01000556">
    <property type="protein sequence ID" value="KAA8897785.1"/>
    <property type="molecule type" value="Genomic_DNA"/>
</dbReference>
<protein>
    <recommendedName>
        <fullName evidence="4">C2H2-type domain-containing protein</fullName>
    </recommendedName>
</protein>
<feature type="compositionally biased region" description="Low complexity" evidence="1">
    <location>
        <begin position="261"/>
        <end position="292"/>
    </location>
</feature>
<dbReference type="AlphaFoldDB" id="A0A642UHC3"/>
<feature type="compositionally biased region" description="Low complexity" evidence="1">
    <location>
        <begin position="17"/>
        <end position="50"/>
    </location>
</feature>
<keyword evidence="3" id="KW-1185">Reference proteome</keyword>
<reference evidence="2" key="1">
    <citation type="journal article" date="2019" name="G3 (Bethesda)">
        <title>Genome Assemblies of Two Rare Opportunistic Yeast Pathogens: Diutina rugosa (syn. Candida rugosa) and Trichomonascus ciferrii (syn. Candida ciferrii).</title>
        <authorList>
            <person name="Mixao V."/>
            <person name="Saus E."/>
            <person name="Hansen A.P."/>
            <person name="Lass-Florl C."/>
            <person name="Gabaldon T."/>
        </authorList>
    </citation>
    <scope>NUCLEOTIDE SEQUENCE</scope>
    <source>
        <strain evidence="2">CBS 4856</strain>
    </source>
</reference>
<feature type="compositionally biased region" description="Pro residues" evidence="1">
    <location>
        <begin position="95"/>
        <end position="105"/>
    </location>
</feature>
<feature type="compositionally biased region" description="Polar residues" evidence="1">
    <location>
        <begin position="195"/>
        <end position="207"/>
    </location>
</feature>
<feature type="compositionally biased region" description="Polar residues" evidence="1">
    <location>
        <begin position="214"/>
        <end position="223"/>
    </location>
</feature>
<accession>A0A642UHC3</accession>
<dbReference type="VEuPathDB" id="FungiDB:TRICI_006662"/>
<feature type="region of interest" description="Disordered" evidence="1">
    <location>
        <begin position="243"/>
        <end position="292"/>
    </location>
</feature>
<evidence type="ECO:0000313" key="2">
    <source>
        <dbReference type="EMBL" id="KAA8897785.1"/>
    </source>
</evidence>
<evidence type="ECO:0000256" key="1">
    <source>
        <dbReference type="SAM" id="MobiDB-lite"/>
    </source>
</evidence>
<feature type="compositionally biased region" description="Pro residues" evidence="1">
    <location>
        <begin position="250"/>
        <end position="260"/>
    </location>
</feature>
<dbReference type="InterPro" id="IPR036236">
    <property type="entry name" value="Znf_C2H2_sf"/>
</dbReference>
<feature type="compositionally biased region" description="Low complexity" evidence="1">
    <location>
        <begin position="106"/>
        <end position="117"/>
    </location>
</feature>
<proteinExistence type="predicted"/>
<name>A0A642UHC3_9ASCO</name>
<sequence>MSNSNWRNEDTLYRTPNNNNSSSNSSRSVSANYHGSSSSSSSQSLSQSISHAHPQAHIVHQHQHHNAMFAPPMYQQQQYTSQQQQQAAFQHFYAPGPPPGPPPAAPQFQPQQQQQMPALQLDTQTEHFYGGVPGPAPAPPVTTAEDMAEAILTSSFESAGPLSATNSNSYYLSHDESCYRLPNLFQTPLSTTMSNPLLDSHTHSSPGSEVDGISSPQSIASTPNMSSFSAAAAAPASSAPQFSTDFLAPAYPPQPQPPQQPQQATTMAMQQQPSSSATPPSSSASTTSSSTAAPKRKYTCKICGKQFMRDLPRHMRTHEEVARFSCPFPRSYCPHKRGQFNRPYDFKKHLLHGHFIFDDKSAKSYKDLKSKLSSHGTCASCGVRYRADDWINYHILGSDQSIKCPLLGYSNSN</sequence>
<comment type="caution">
    <text evidence="2">The sequence shown here is derived from an EMBL/GenBank/DDBJ whole genome shotgun (WGS) entry which is preliminary data.</text>
</comment>
<dbReference type="Gene3D" id="3.30.160.60">
    <property type="entry name" value="Classic Zinc Finger"/>
    <property type="match status" value="1"/>
</dbReference>
<dbReference type="SUPFAM" id="SSF57667">
    <property type="entry name" value="beta-beta-alpha zinc fingers"/>
    <property type="match status" value="1"/>
</dbReference>
<feature type="region of interest" description="Disordered" evidence="1">
    <location>
        <begin position="195"/>
        <end position="223"/>
    </location>
</feature>
<organism evidence="2 3">
    <name type="scientific">Trichomonascus ciferrii</name>
    <dbReference type="NCBI Taxonomy" id="44093"/>
    <lineage>
        <taxon>Eukaryota</taxon>
        <taxon>Fungi</taxon>
        <taxon>Dikarya</taxon>
        <taxon>Ascomycota</taxon>
        <taxon>Saccharomycotina</taxon>
        <taxon>Dipodascomycetes</taxon>
        <taxon>Dipodascales</taxon>
        <taxon>Trichomonascaceae</taxon>
        <taxon>Trichomonascus</taxon>
        <taxon>Trichomonascus ciferrii complex</taxon>
    </lineage>
</organism>
<feature type="region of interest" description="Disordered" evidence="1">
    <location>
        <begin position="1"/>
        <end position="117"/>
    </location>
</feature>
<evidence type="ECO:0008006" key="4">
    <source>
        <dbReference type="Google" id="ProtNLM"/>
    </source>
</evidence>
<evidence type="ECO:0000313" key="3">
    <source>
        <dbReference type="Proteomes" id="UP000761534"/>
    </source>
</evidence>
<feature type="compositionally biased region" description="Low complexity" evidence="1">
    <location>
        <begin position="74"/>
        <end position="94"/>
    </location>
</feature>
<dbReference type="OrthoDB" id="4091477at2759"/>
<dbReference type="Proteomes" id="UP000761534">
    <property type="component" value="Unassembled WGS sequence"/>
</dbReference>